<protein>
    <submittedName>
        <fullName evidence="9">Pyridine nucleotide-disulfide oxidoreductase</fullName>
    </submittedName>
</protein>
<evidence type="ECO:0000313" key="10">
    <source>
        <dbReference type="Proteomes" id="UP000313849"/>
    </source>
</evidence>
<evidence type="ECO:0000256" key="6">
    <source>
        <dbReference type="ARBA" id="ARBA00023284"/>
    </source>
</evidence>
<evidence type="ECO:0000256" key="4">
    <source>
        <dbReference type="ARBA" id="ARBA00022827"/>
    </source>
</evidence>
<keyword evidence="10" id="KW-1185">Reference proteome</keyword>
<organism evidence="9 10">
    <name type="scientific">Miniimonas arenae</name>
    <dbReference type="NCBI Taxonomy" id="676201"/>
    <lineage>
        <taxon>Bacteria</taxon>
        <taxon>Bacillati</taxon>
        <taxon>Actinomycetota</taxon>
        <taxon>Actinomycetes</taxon>
        <taxon>Micrococcales</taxon>
        <taxon>Beutenbergiaceae</taxon>
        <taxon>Miniimonas</taxon>
    </lineage>
</organism>
<dbReference type="Pfam" id="PF02852">
    <property type="entry name" value="Pyr_redox_dim"/>
    <property type="match status" value="1"/>
</dbReference>
<evidence type="ECO:0000259" key="8">
    <source>
        <dbReference type="PROSITE" id="PS50206"/>
    </source>
</evidence>
<evidence type="ECO:0000256" key="3">
    <source>
        <dbReference type="ARBA" id="ARBA00022630"/>
    </source>
</evidence>
<proteinExistence type="inferred from homology"/>
<comment type="similarity">
    <text evidence="2">Belongs to the class-III pyridine nucleotide-disulfide oxidoreductase family.</text>
</comment>
<dbReference type="PROSITE" id="PS50206">
    <property type="entry name" value="RHODANESE_3"/>
    <property type="match status" value="1"/>
</dbReference>
<dbReference type="SUPFAM" id="SSF52821">
    <property type="entry name" value="Rhodanese/Cell cycle control phosphatase"/>
    <property type="match status" value="1"/>
</dbReference>
<gene>
    <name evidence="9" type="ORF">FH969_02790</name>
</gene>
<dbReference type="PRINTS" id="PR00368">
    <property type="entry name" value="FADPNR"/>
</dbReference>
<evidence type="ECO:0000256" key="7">
    <source>
        <dbReference type="SAM" id="MobiDB-lite"/>
    </source>
</evidence>
<comment type="cofactor">
    <cofactor evidence="1">
        <name>FAD</name>
        <dbReference type="ChEBI" id="CHEBI:57692"/>
    </cofactor>
</comment>
<dbReference type="AlphaFoldDB" id="A0A5C5BFC1"/>
<dbReference type="InterPro" id="IPR050260">
    <property type="entry name" value="FAD-bd_OxRdtase"/>
</dbReference>
<keyword evidence="3" id="KW-0285">Flavoprotein</keyword>
<evidence type="ECO:0000256" key="2">
    <source>
        <dbReference type="ARBA" id="ARBA00009130"/>
    </source>
</evidence>
<dbReference type="Pfam" id="PF07992">
    <property type="entry name" value="Pyr_redox_2"/>
    <property type="match status" value="1"/>
</dbReference>
<reference evidence="9 10" key="1">
    <citation type="submission" date="2019-06" db="EMBL/GenBank/DDBJ databases">
        <title>Draft genome sequence of Miniimonas arenae KCTC 19750T isolated from sea sand.</title>
        <authorList>
            <person name="Park S.-J."/>
        </authorList>
    </citation>
    <scope>NUCLEOTIDE SEQUENCE [LARGE SCALE GENOMIC DNA]</scope>
    <source>
        <strain evidence="9 10">KCTC 19750</strain>
    </source>
</reference>
<name>A0A5C5BFC1_9MICO</name>
<dbReference type="InterPro" id="IPR004099">
    <property type="entry name" value="Pyr_nucl-diS_OxRdtase_dimer"/>
</dbReference>
<feature type="compositionally biased region" description="Polar residues" evidence="7">
    <location>
        <begin position="611"/>
        <end position="621"/>
    </location>
</feature>
<dbReference type="EMBL" id="VENP01000005">
    <property type="protein sequence ID" value="TNU76631.1"/>
    <property type="molecule type" value="Genomic_DNA"/>
</dbReference>
<sequence length="629" mass="65173">MCPPGYDRLRVETYRACTPITWRPRYPVGYSRTVTQAPKTAQAPTAAGGPTRIVVVGGVAGGMSCAARARRLDETAQITVLERGAFVSYASCGLPYHVGGEIEDTGRLLVQTPGSLRAALDLDVRTGHDVVALDPVRRTVTVRAAGGTSEVGFDALVLAVGACPVRPPIDGLDSPRVRTLRTVGDAVGLRRDIEDGARRALVLGAGFIGLEAAEALARRGLAVTVVELADHVLPPLEPELAHLVTTELRELGVNVRVGVGAAAIEQGVDEDVVVLTDGHRVPADLVVLSVGVRPDTAIVEAAGIACEAGAIIVDEHGRTSAPGVWAVGDATVSSDAVTGARRPVPLAGPANRAGRLVADDILRPGSARPISGPVGTAIVRVGRLTAAITGANRAALDRAGTPHRTLHLHPLQHAGYFPGADPIHLVVHVAQDGGRLLGAQAVGTDGVDRRIDVLATAIRAGLDAGDLIDLDLAYSPPYGQAKDAVNLAGMVATNVLDGTLRLWYSEDLPEVRETALVLDVRSTAEYTTGHLPGSLNVPHTELRARLDEVRGAAAGRPVRVLCASGVRSAIAHRVLAQSGFDSASLSGGMLTLRAVLGDAADDVLHVPAPSSCPSVPDTSTPGARRAFQP</sequence>
<dbReference type="Gene3D" id="3.50.50.60">
    <property type="entry name" value="FAD/NAD(P)-binding domain"/>
    <property type="match status" value="3"/>
</dbReference>
<keyword evidence="5" id="KW-0560">Oxidoreductase</keyword>
<dbReference type="InterPro" id="IPR016156">
    <property type="entry name" value="FAD/NAD-linked_Rdtase_dimer_sf"/>
</dbReference>
<dbReference type="Pfam" id="PF00581">
    <property type="entry name" value="Rhodanese"/>
    <property type="match status" value="1"/>
</dbReference>
<dbReference type="InterPro" id="IPR023753">
    <property type="entry name" value="FAD/NAD-binding_dom"/>
</dbReference>
<dbReference type="GO" id="GO:0016491">
    <property type="term" value="F:oxidoreductase activity"/>
    <property type="evidence" value="ECO:0007669"/>
    <property type="project" value="UniProtKB-KW"/>
</dbReference>
<dbReference type="SUPFAM" id="SSF51905">
    <property type="entry name" value="FAD/NAD(P)-binding domain"/>
    <property type="match status" value="1"/>
</dbReference>
<dbReference type="InterPro" id="IPR001763">
    <property type="entry name" value="Rhodanese-like_dom"/>
</dbReference>
<keyword evidence="4" id="KW-0274">FAD</keyword>
<dbReference type="Gene3D" id="3.40.250.10">
    <property type="entry name" value="Rhodanese-like domain"/>
    <property type="match status" value="1"/>
</dbReference>
<dbReference type="SMART" id="SM00450">
    <property type="entry name" value="RHOD"/>
    <property type="match status" value="1"/>
</dbReference>
<evidence type="ECO:0000256" key="1">
    <source>
        <dbReference type="ARBA" id="ARBA00001974"/>
    </source>
</evidence>
<feature type="domain" description="Rhodanese" evidence="8">
    <location>
        <begin position="511"/>
        <end position="601"/>
    </location>
</feature>
<comment type="caution">
    <text evidence="9">The sequence shown here is derived from an EMBL/GenBank/DDBJ whole genome shotgun (WGS) entry which is preliminary data.</text>
</comment>
<dbReference type="InterPro" id="IPR036873">
    <property type="entry name" value="Rhodanese-like_dom_sf"/>
</dbReference>
<dbReference type="PANTHER" id="PTHR43429">
    <property type="entry name" value="PYRIDINE NUCLEOTIDE-DISULFIDE OXIDOREDUCTASE DOMAIN-CONTAINING"/>
    <property type="match status" value="1"/>
</dbReference>
<feature type="region of interest" description="Disordered" evidence="7">
    <location>
        <begin position="607"/>
        <end position="629"/>
    </location>
</feature>
<dbReference type="OrthoDB" id="9802028at2"/>
<dbReference type="PANTHER" id="PTHR43429:SF1">
    <property type="entry name" value="NAD(P)H SULFUR OXIDOREDUCTASE (COA-DEPENDENT)"/>
    <property type="match status" value="1"/>
</dbReference>
<dbReference type="SUPFAM" id="SSF55424">
    <property type="entry name" value="FAD/NAD-linked reductases, dimerisation (C-terminal) domain"/>
    <property type="match status" value="1"/>
</dbReference>
<keyword evidence="6" id="KW-0676">Redox-active center</keyword>
<dbReference type="InterPro" id="IPR036188">
    <property type="entry name" value="FAD/NAD-bd_sf"/>
</dbReference>
<accession>A0A5C5BFC1</accession>
<dbReference type="PRINTS" id="PR00411">
    <property type="entry name" value="PNDRDTASEI"/>
</dbReference>
<evidence type="ECO:0000256" key="5">
    <source>
        <dbReference type="ARBA" id="ARBA00023002"/>
    </source>
</evidence>
<evidence type="ECO:0000313" key="9">
    <source>
        <dbReference type="EMBL" id="TNU76631.1"/>
    </source>
</evidence>
<dbReference type="Proteomes" id="UP000313849">
    <property type="component" value="Unassembled WGS sequence"/>
</dbReference>